<accession>A0A5P1E8C9</accession>
<dbReference type="Proteomes" id="UP000243459">
    <property type="component" value="Chromosome 7"/>
</dbReference>
<dbReference type="Pfam" id="PF04788">
    <property type="entry name" value="DUF620"/>
    <property type="match status" value="1"/>
</dbReference>
<organism evidence="1 2">
    <name type="scientific">Asparagus officinalis</name>
    <name type="common">Garden asparagus</name>
    <dbReference type="NCBI Taxonomy" id="4686"/>
    <lineage>
        <taxon>Eukaryota</taxon>
        <taxon>Viridiplantae</taxon>
        <taxon>Streptophyta</taxon>
        <taxon>Embryophyta</taxon>
        <taxon>Tracheophyta</taxon>
        <taxon>Spermatophyta</taxon>
        <taxon>Magnoliopsida</taxon>
        <taxon>Liliopsida</taxon>
        <taxon>Asparagales</taxon>
        <taxon>Asparagaceae</taxon>
        <taxon>Asparagoideae</taxon>
        <taxon>Asparagus</taxon>
    </lineage>
</organism>
<dbReference type="EMBL" id="CM007387">
    <property type="protein sequence ID" value="ONK62155.1"/>
    <property type="molecule type" value="Genomic_DNA"/>
</dbReference>
<dbReference type="OMA" id="TINREDC"/>
<dbReference type="PANTHER" id="PTHR31300">
    <property type="entry name" value="LIPASE"/>
    <property type="match status" value="1"/>
</dbReference>
<dbReference type="Gramene" id="ONK62155">
    <property type="protein sequence ID" value="ONK62155"/>
    <property type="gene ID" value="A4U43_C07F960"/>
</dbReference>
<sequence length="474" mass="51317">MSSVEDVILICNTSGSGYTQLSCGMTPTQTSDPGSSVAESKLTQEVEQHLIDREDGLDTVLEIPIPEETFASSGSTKSSRGTAGCSSMLSWMRRPNGDHHRYPPPSPLGHGAELQLMLGVIGAPLVPLPVQQAQASINGGHIKKDPIEASMAKYIVQQYVAAAGGKAALSAVSSMYAMGKVCMSASEICNNATISNASSKKGTKNGGGEMGGFVLWQKKPDVWCIELVVSGSKLSAGSDGKVAWRQAQWQQSHASRGPPRPLRRTLQGLDPRSTASLFSNAVCIGEKAINGEDCFVLRLDAEPKTLRARSSSSVEIIRHTVWGYFSQRTGLLVQLDDSHLLRMRGANNESAYWETTMESLIEDYRHVDGIKIAHSGRTAVSLFRFGETTDGHVRTQMEEIWTVEEVDFNIQGLSMDCFLPPADLQEEKESNGVPLKNGLPPKRIHNAVIRLGSSKVAAIDIVDSVCLEEEYGRQ</sequence>
<dbReference type="InterPro" id="IPR006873">
    <property type="entry name" value="DUF620"/>
</dbReference>
<name>A0A5P1E8C9_ASPOF</name>
<dbReference type="PANTHER" id="PTHR31300:SF30">
    <property type="entry name" value="EMB|CAB81597.1"/>
    <property type="match status" value="1"/>
</dbReference>
<dbReference type="AlphaFoldDB" id="A0A5P1E8C9"/>
<keyword evidence="2" id="KW-1185">Reference proteome</keyword>
<gene>
    <name evidence="1" type="ORF">A4U43_C07F960</name>
</gene>
<evidence type="ECO:0000313" key="1">
    <source>
        <dbReference type="EMBL" id="ONK62155.1"/>
    </source>
</evidence>
<evidence type="ECO:0000313" key="2">
    <source>
        <dbReference type="Proteomes" id="UP000243459"/>
    </source>
</evidence>
<proteinExistence type="predicted"/>
<reference evidence="2" key="1">
    <citation type="journal article" date="2017" name="Nat. Commun.">
        <title>The asparagus genome sheds light on the origin and evolution of a young Y chromosome.</title>
        <authorList>
            <person name="Harkess A."/>
            <person name="Zhou J."/>
            <person name="Xu C."/>
            <person name="Bowers J.E."/>
            <person name="Van der Hulst R."/>
            <person name="Ayyampalayam S."/>
            <person name="Mercati F."/>
            <person name="Riccardi P."/>
            <person name="McKain M.R."/>
            <person name="Kakrana A."/>
            <person name="Tang H."/>
            <person name="Ray J."/>
            <person name="Groenendijk J."/>
            <person name="Arikit S."/>
            <person name="Mathioni S.M."/>
            <person name="Nakano M."/>
            <person name="Shan H."/>
            <person name="Telgmann-Rauber A."/>
            <person name="Kanno A."/>
            <person name="Yue Z."/>
            <person name="Chen H."/>
            <person name="Li W."/>
            <person name="Chen Y."/>
            <person name="Xu X."/>
            <person name="Zhang Y."/>
            <person name="Luo S."/>
            <person name="Chen H."/>
            <person name="Gao J."/>
            <person name="Mao Z."/>
            <person name="Pires J.C."/>
            <person name="Luo M."/>
            <person name="Kudrna D."/>
            <person name="Wing R.A."/>
            <person name="Meyers B.C."/>
            <person name="Yi K."/>
            <person name="Kong H."/>
            <person name="Lavrijsen P."/>
            <person name="Sunseri F."/>
            <person name="Falavigna A."/>
            <person name="Ye Y."/>
            <person name="Leebens-Mack J.H."/>
            <person name="Chen G."/>
        </authorList>
    </citation>
    <scope>NUCLEOTIDE SEQUENCE [LARGE SCALE GENOMIC DNA]</scope>
    <source>
        <strain evidence="2">cv. DH0086</strain>
    </source>
</reference>
<protein>
    <submittedName>
        <fullName evidence="1">Uncharacterized protein</fullName>
    </submittedName>
</protein>